<evidence type="ECO:0000313" key="1">
    <source>
        <dbReference type="EMBL" id="KAK8023410.1"/>
    </source>
</evidence>
<dbReference type="EMBL" id="JAQQWI010000008">
    <property type="protein sequence ID" value="KAK8023410.1"/>
    <property type="molecule type" value="Genomic_DNA"/>
</dbReference>
<gene>
    <name evidence="1" type="ORF">PG991_006649</name>
</gene>
<accession>A0ABR1RZR6</accession>
<comment type="caution">
    <text evidence="1">The sequence shown here is derived from an EMBL/GenBank/DDBJ whole genome shotgun (WGS) entry which is preliminary data.</text>
</comment>
<reference evidence="1 2" key="1">
    <citation type="submission" date="2023-01" db="EMBL/GenBank/DDBJ databases">
        <title>Analysis of 21 Apiospora genomes using comparative genomics revels a genus with tremendous synthesis potential of carbohydrate active enzymes and secondary metabolites.</title>
        <authorList>
            <person name="Sorensen T."/>
        </authorList>
    </citation>
    <scope>NUCLEOTIDE SEQUENCE [LARGE SCALE GENOMIC DNA]</scope>
    <source>
        <strain evidence="1 2">CBS 20057</strain>
    </source>
</reference>
<sequence>MTSDLDAYDFEVGLVEAGEEGNSFRTQNDPSAPLQRSNIFERKGAIDIRCTARDVVHGYLEHGIGPATLIVHDFQFDPRKVARRITSVDIEFFYYSTDGGAPPEVLNVAPNGRMTLVETTQTETKTSSTDLSAGAETFGAQVGGSRKWEKTINCETTDATRIIGSMDLKKRNYGKPNTASWTLLENTSAETGVPAHLRVAILLKRYDETEFQCQYQIKSRVDLVSKIGALFRSIPKDDPILYDPALPPTNAMYDVQNLGAVQLQDLAVVEFTNT</sequence>
<keyword evidence="2" id="KW-1185">Reference proteome</keyword>
<name>A0ABR1RZR6_9PEZI</name>
<protein>
    <submittedName>
        <fullName evidence="1">Uncharacterized protein</fullName>
    </submittedName>
</protein>
<proteinExistence type="predicted"/>
<dbReference type="Proteomes" id="UP001396898">
    <property type="component" value="Unassembled WGS sequence"/>
</dbReference>
<organism evidence="1 2">
    <name type="scientific">Apiospora marii</name>
    <dbReference type="NCBI Taxonomy" id="335849"/>
    <lineage>
        <taxon>Eukaryota</taxon>
        <taxon>Fungi</taxon>
        <taxon>Dikarya</taxon>
        <taxon>Ascomycota</taxon>
        <taxon>Pezizomycotina</taxon>
        <taxon>Sordariomycetes</taxon>
        <taxon>Xylariomycetidae</taxon>
        <taxon>Amphisphaeriales</taxon>
        <taxon>Apiosporaceae</taxon>
        <taxon>Apiospora</taxon>
    </lineage>
</organism>
<evidence type="ECO:0000313" key="2">
    <source>
        <dbReference type="Proteomes" id="UP001396898"/>
    </source>
</evidence>